<dbReference type="InterPro" id="IPR000994">
    <property type="entry name" value="Pept_M24"/>
</dbReference>
<keyword evidence="7" id="KW-0031">Aminopeptidase</keyword>
<dbReference type="SUPFAM" id="SSF55920">
    <property type="entry name" value="Creatinase/aminopeptidase"/>
    <property type="match status" value="1"/>
</dbReference>
<dbReference type="InterPro" id="IPR033740">
    <property type="entry name" value="Pept_M24B"/>
</dbReference>
<dbReference type="Pfam" id="PF01321">
    <property type="entry name" value="Creatinase_N"/>
    <property type="match status" value="1"/>
</dbReference>
<keyword evidence="7" id="KW-0645">Protease</keyword>
<dbReference type="InterPro" id="IPR029149">
    <property type="entry name" value="Creatin/AminoP/Spt16_N"/>
</dbReference>
<sequence length="643" mass="72192">MTENTQDDSFDLLEAVKEQLKANELDALIIPHDDEYLSSELTPDCDRIATLTNFTGSAGFVCVCIGREEALPLEVTNRKDEHETLKIEHEQAVFVDGRYKVQVKEQVDEEIYDCFNFAEVKPADYLCAILPKKSRVGLDLRCVSYQYYQDLKLALDLAGIELVPLEDNLFDLVWEDRPKPTYSPIEIFPDEYNGCPSMQKRKNLAQALRERGLDATIISSPATVCWLLNIRGRDRNYLPIINCRLVAYANEALEWYVNLEHLSDDEVQANLEDHIGHIDIFPEVGFDEVLERLSSSNCSVYVDASNTNAHIFDKLYAHGAKVVKGLGLCELPKAIKNATELAGEHKAHLKDGVAMCRFQAWLDDVTKVSNLTDIEAYQRRVEDLDEAVLAEKAEYFRRIEGDYIEPSFATISALGPNAAMCHYNHAEVATPRKMGQDPLYLIDSGAQFLEGTTDITRTILVGPNLTEQMQLMYTLVLKSHIALASTIFPHGTCGMQLDAIARRPLWQYGCDYEHGTGHGVGHVLAVHEGPHNISTKSSAIPLEVGMVTSIEPGFYEADEFGIRLENLYEVCPCTQQGCQHMLCFEPLTLVPFDTRLILRELLTPAERSWLNDYHQNVLSIIKNAATTLSDMEVSYLTTATAAI</sequence>
<dbReference type="Gene3D" id="3.90.230.10">
    <property type="entry name" value="Creatinase/methionine aminopeptidase superfamily"/>
    <property type="match status" value="1"/>
</dbReference>
<dbReference type="PANTHER" id="PTHR43763:SF6">
    <property type="entry name" value="XAA-PRO AMINOPEPTIDASE 1"/>
    <property type="match status" value="1"/>
</dbReference>
<dbReference type="GO" id="GO:0046872">
    <property type="term" value="F:metal ion binding"/>
    <property type="evidence" value="ECO:0007669"/>
    <property type="project" value="UniProtKB-KW"/>
</dbReference>
<keyword evidence="2" id="KW-0479">Metal-binding</keyword>
<dbReference type="Gene3D" id="3.40.350.10">
    <property type="entry name" value="Creatinase/prolidase N-terminal domain"/>
    <property type="match status" value="2"/>
</dbReference>
<dbReference type="FunFam" id="3.90.230.10:FF:000009">
    <property type="entry name" value="xaa-Pro aminopeptidase 2"/>
    <property type="match status" value="1"/>
</dbReference>
<feature type="domain" description="Peptidase M24" evidence="4">
    <location>
        <begin position="351"/>
        <end position="570"/>
    </location>
</feature>
<evidence type="ECO:0000313" key="8">
    <source>
        <dbReference type="Proteomes" id="UP000886829"/>
    </source>
</evidence>
<evidence type="ECO:0000259" key="5">
    <source>
        <dbReference type="Pfam" id="PF01321"/>
    </source>
</evidence>
<comment type="caution">
    <text evidence="7">The sequence shown here is derived from an EMBL/GenBank/DDBJ whole genome shotgun (WGS) entry which is preliminary data.</text>
</comment>
<dbReference type="CDD" id="cd01085">
    <property type="entry name" value="APP"/>
    <property type="match status" value="1"/>
</dbReference>
<reference evidence="7" key="1">
    <citation type="journal article" date="2021" name="PeerJ">
        <title>Extensive microbial diversity within the chicken gut microbiome revealed by metagenomics and culture.</title>
        <authorList>
            <person name="Gilroy R."/>
            <person name="Ravi A."/>
            <person name="Getino M."/>
            <person name="Pursley I."/>
            <person name="Horton D.L."/>
            <person name="Alikhan N.F."/>
            <person name="Baker D."/>
            <person name="Gharbi K."/>
            <person name="Hall N."/>
            <person name="Watson M."/>
            <person name="Adriaenssens E.M."/>
            <person name="Foster-Nyarko E."/>
            <person name="Jarju S."/>
            <person name="Secka A."/>
            <person name="Antonio M."/>
            <person name="Oren A."/>
            <person name="Chaudhuri R.R."/>
            <person name="La Ragione R."/>
            <person name="Hildebrand F."/>
            <person name="Pallen M.J."/>
        </authorList>
    </citation>
    <scope>NUCLEOTIDE SEQUENCE</scope>
    <source>
        <strain evidence="7">USASDec5-558</strain>
    </source>
</reference>
<evidence type="ECO:0000259" key="4">
    <source>
        <dbReference type="Pfam" id="PF00557"/>
    </source>
</evidence>
<dbReference type="GO" id="GO:0070006">
    <property type="term" value="F:metalloaminopeptidase activity"/>
    <property type="evidence" value="ECO:0007669"/>
    <property type="project" value="InterPro"/>
</dbReference>
<dbReference type="Pfam" id="PF00557">
    <property type="entry name" value="Peptidase_M24"/>
    <property type="match status" value="1"/>
</dbReference>
<dbReference type="GO" id="GO:0005737">
    <property type="term" value="C:cytoplasm"/>
    <property type="evidence" value="ECO:0007669"/>
    <property type="project" value="UniProtKB-ARBA"/>
</dbReference>
<dbReference type="InterPro" id="IPR050422">
    <property type="entry name" value="X-Pro_aminopeptidase_P"/>
</dbReference>
<evidence type="ECO:0000256" key="1">
    <source>
        <dbReference type="ARBA" id="ARBA00008766"/>
    </source>
</evidence>
<accession>A0A9D1WE42</accession>
<dbReference type="AlphaFoldDB" id="A0A9D1WE42"/>
<evidence type="ECO:0000256" key="2">
    <source>
        <dbReference type="ARBA" id="ARBA00022723"/>
    </source>
</evidence>
<feature type="domain" description="Peptidase M24 C-terminal" evidence="6">
    <location>
        <begin position="581"/>
        <end position="643"/>
    </location>
</feature>
<dbReference type="Proteomes" id="UP000886829">
    <property type="component" value="Unassembled WGS sequence"/>
</dbReference>
<comment type="similarity">
    <text evidence="1">Belongs to the peptidase M24B family.</text>
</comment>
<dbReference type="InterPro" id="IPR032416">
    <property type="entry name" value="Peptidase_M24_C"/>
</dbReference>
<dbReference type="PANTHER" id="PTHR43763">
    <property type="entry name" value="XAA-PRO AMINOPEPTIDASE 1"/>
    <property type="match status" value="1"/>
</dbReference>
<protein>
    <submittedName>
        <fullName evidence="7">Aminopeptidase P family protein</fullName>
    </submittedName>
</protein>
<name>A0A9D1WE42_9GAMM</name>
<reference evidence="7" key="2">
    <citation type="submission" date="2021-04" db="EMBL/GenBank/DDBJ databases">
        <authorList>
            <person name="Gilroy R."/>
        </authorList>
    </citation>
    <scope>NUCLEOTIDE SEQUENCE</scope>
    <source>
        <strain evidence="7">USASDec5-558</strain>
    </source>
</reference>
<dbReference type="InterPro" id="IPR036005">
    <property type="entry name" value="Creatinase/aminopeptidase-like"/>
</dbReference>
<feature type="domain" description="Creatinase N-terminal" evidence="5">
    <location>
        <begin position="13"/>
        <end position="166"/>
    </location>
</feature>
<evidence type="ECO:0000313" key="7">
    <source>
        <dbReference type="EMBL" id="HIX57223.1"/>
    </source>
</evidence>
<dbReference type="EMBL" id="DXEV01000141">
    <property type="protein sequence ID" value="HIX57223.1"/>
    <property type="molecule type" value="Genomic_DNA"/>
</dbReference>
<evidence type="ECO:0000256" key="3">
    <source>
        <dbReference type="ARBA" id="ARBA00022801"/>
    </source>
</evidence>
<proteinExistence type="inferred from homology"/>
<evidence type="ECO:0000259" key="6">
    <source>
        <dbReference type="Pfam" id="PF16188"/>
    </source>
</evidence>
<dbReference type="InterPro" id="IPR000587">
    <property type="entry name" value="Creatinase_N"/>
</dbReference>
<organism evidence="7 8">
    <name type="scientific">Candidatus Anaerobiospirillum pullistercoris</name>
    <dbReference type="NCBI Taxonomy" id="2838452"/>
    <lineage>
        <taxon>Bacteria</taxon>
        <taxon>Pseudomonadati</taxon>
        <taxon>Pseudomonadota</taxon>
        <taxon>Gammaproteobacteria</taxon>
        <taxon>Aeromonadales</taxon>
        <taxon>Succinivibrionaceae</taxon>
        <taxon>Anaerobiospirillum</taxon>
    </lineage>
</organism>
<gene>
    <name evidence="7" type="ORF">H9850_07110</name>
</gene>
<dbReference type="Pfam" id="PF16188">
    <property type="entry name" value="Peptidase_M24_C"/>
    <property type="match status" value="1"/>
</dbReference>
<keyword evidence="3" id="KW-0378">Hydrolase</keyword>
<dbReference type="Pfam" id="PF16189">
    <property type="entry name" value="Creatinase_N_2"/>
    <property type="match status" value="1"/>
</dbReference>